<accession>A0A6S6YAH8</accession>
<keyword evidence="2" id="KW-1185">Reference proteome</keyword>
<gene>
    <name evidence="1" type="ORF">DENOEST_2447</name>
</gene>
<reference evidence="1 2" key="1">
    <citation type="submission" date="2020-03" db="EMBL/GenBank/DDBJ databases">
        <authorList>
            <consortium name="Genoscope - CEA"/>
            <person name="William W."/>
        </authorList>
    </citation>
    <scope>NUCLEOTIDE SEQUENCE [LARGE SCALE GENOMIC DNA]</scope>
    <source>
        <strain evidence="2">DSM 16959</strain>
    </source>
</reference>
<evidence type="ECO:0000313" key="2">
    <source>
        <dbReference type="Proteomes" id="UP000515733"/>
    </source>
</evidence>
<sequence>MMTTVMTLRSTTHHGSLQIKSGFLIFSESYLLNQLPESLGISEL</sequence>
<dbReference type="Proteomes" id="UP000515733">
    <property type="component" value="Chromosome"/>
</dbReference>
<name>A0A6S6YAH8_9PROT</name>
<dbReference type="AlphaFoldDB" id="A0A6S6YAH8"/>
<proteinExistence type="predicted"/>
<dbReference type="EMBL" id="LR778301">
    <property type="protein sequence ID" value="CAB1369612.1"/>
    <property type="molecule type" value="Genomic_DNA"/>
</dbReference>
<dbReference type="KEGG" id="doe:DENOEST_2447"/>
<organism evidence="1 2">
    <name type="scientific">Denitratisoma oestradiolicum</name>
    <dbReference type="NCBI Taxonomy" id="311182"/>
    <lineage>
        <taxon>Bacteria</taxon>
        <taxon>Pseudomonadati</taxon>
        <taxon>Pseudomonadota</taxon>
        <taxon>Betaproteobacteria</taxon>
        <taxon>Nitrosomonadales</taxon>
        <taxon>Sterolibacteriaceae</taxon>
        <taxon>Denitratisoma</taxon>
    </lineage>
</organism>
<protein>
    <submittedName>
        <fullName evidence="1">Uncharacterized protein</fullName>
    </submittedName>
</protein>
<evidence type="ECO:0000313" key="1">
    <source>
        <dbReference type="EMBL" id="CAB1369612.1"/>
    </source>
</evidence>